<dbReference type="Proteomes" id="UP000193986">
    <property type="component" value="Unassembled WGS sequence"/>
</dbReference>
<evidence type="ECO:0000256" key="1">
    <source>
        <dbReference type="SAM" id="MobiDB-lite"/>
    </source>
</evidence>
<feature type="region of interest" description="Disordered" evidence="1">
    <location>
        <begin position="1"/>
        <end position="215"/>
    </location>
</feature>
<organism evidence="2 3">
    <name type="scientific">Naematelia encephala</name>
    <dbReference type="NCBI Taxonomy" id="71784"/>
    <lineage>
        <taxon>Eukaryota</taxon>
        <taxon>Fungi</taxon>
        <taxon>Dikarya</taxon>
        <taxon>Basidiomycota</taxon>
        <taxon>Agaricomycotina</taxon>
        <taxon>Tremellomycetes</taxon>
        <taxon>Tremellales</taxon>
        <taxon>Naemateliaceae</taxon>
        <taxon>Naematelia</taxon>
    </lineage>
</organism>
<keyword evidence="3" id="KW-1185">Reference proteome</keyword>
<protein>
    <submittedName>
        <fullName evidence="2">Uncharacterized protein</fullName>
    </submittedName>
</protein>
<feature type="compositionally biased region" description="Polar residues" evidence="1">
    <location>
        <begin position="61"/>
        <end position="84"/>
    </location>
</feature>
<gene>
    <name evidence="2" type="ORF">BCR39DRAFT_291012</name>
</gene>
<reference evidence="2 3" key="1">
    <citation type="submission" date="2016-07" db="EMBL/GenBank/DDBJ databases">
        <title>Pervasive Adenine N6-methylation of Active Genes in Fungi.</title>
        <authorList>
            <consortium name="DOE Joint Genome Institute"/>
            <person name="Mondo S.J."/>
            <person name="Dannebaum R.O."/>
            <person name="Kuo R.C."/>
            <person name="Labutti K."/>
            <person name="Haridas S."/>
            <person name="Kuo A."/>
            <person name="Salamov A."/>
            <person name="Ahrendt S.R."/>
            <person name="Lipzen A."/>
            <person name="Sullivan W."/>
            <person name="Andreopoulos W.B."/>
            <person name="Clum A."/>
            <person name="Lindquist E."/>
            <person name="Daum C."/>
            <person name="Ramamoorthy G.K."/>
            <person name="Gryganskyi A."/>
            <person name="Culley D."/>
            <person name="Magnuson J.K."/>
            <person name="James T.Y."/>
            <person name="O'Malley M.A."/>
            <person name="Stajich J.E."/>
            <person name="Spatafora J.W."/>
            <person name="Visel A."/>
            <person name="Grigoriev I.V."/>
        </authorList>
    </citation>
    <scope>NUCLEOTIDE SEQUENCE [LARGE SCALE GENOMIC DNA]</scope>
    <source>
        <strain evidence="2 3">68-887.2</strain>
    </source>
</reference>
<dbReference type="OrthoDB" id="2575374at2759"/>
<evidence type="ECO:0000313" key="3">
    <source>
        <dbReference type="Proteomes" id="UP000193986"/>
    </source>
</evidence>
<feature type="compositionally biased region" description="Low complexity" evidence="1">
    <location>
        <begin position="153"/>
        <end position="168"/>
    </location>
</feature>
<dbReference type="EMBL" id="MCFC01000058">
    <property type="protein sequence ID" value="ORY25373.1"/>
    <property type="molecule type" value="Genomic_DNA"/>
</dbReference>
<name>A0A1Y2AS34_9TREE</name>
<feature type="compositionally biased region" description="Basic and acidic residues" evidence="1">
    <location>
        <begin position="29"/>
        <end position="41"/>
    </location>
</feature>
<feature type="compositionally biased region" description="Low complexity" evidence="1">
    <location>
        <begin position="92"/>
        <end position="133"/>
    </location>
</feature>
<evidence type="ECO:0000313" key="2">
    <source>
        <dbReference type="EMBL" id="ORY25373.1"/>
    </source>
</evidence>
<comment type="caution">
    <text evidence="2">The sequence shown here is derived from an EMBL/GenBank/DDBJ whole genome shotgun (WGS) entry which is preliminary data.</text>
</comment>
<dbReference type="InParanoid" id="A0A1Y2AS34"/>
<sequence length="280" mass="29771">MMRSTSPTIFLVSPDKRLPPLATQVAGKGNDKDRMFEERPDQISSSSLPLPSCPTPPHSSASSKRPNSFKTAGNAQSPISPRSFTSEHHSDTSTSALTATATNTLQNQPSYPSTIHSPSRPTTTTTTDTQSGPMDSLNKPQSYPSEWGWRTPSDSSVSFPTGSVSSSSQRKRGTAARPLLAGIGKGLNRVGSVMRRPSPGTGNDDGQGGSAGLGRTKTLLKRWKAPAAVEEACEGSSAVDQGDTGIGRPYNVVVSQREYHEDFLSLSPLYSSTTRMDRAT</sequence>
<proteinExistence type="predicted"/>
<feature type="compositionally biased region" description="Gly residues" evidence="1">
    <location>
        <begin position="203"/>
        <end position="212"/>
    </location>
</feature>
<dbReference type="AlphaFoldDB" id="A0A1Y2AS34"/>
<accession>A0A1Y2AS34</accession>